<dbReference type="Proteomes" id="UP000613030">
    <property type="component" value="Unassembled WGS sequence"/>
</dbReference>
<name>A0ABS1KQ04_9BACT</name>
<keyword evidence="1 2" id="KW-0436">Ligase</keyword>
<dbReference type="RefSeq" id="WP_202008930.1">
    <property type="nucleotide sequence ID" value="NZ_JAERRB010000003.1"/>
</dbReference>
<evidence type="ECO:0000259" key="3">
    <source>
        <dbReference type="Pfam" id="PF10079"/>
    </source>
</evidence>
<dbReference type="Pfam" id="PF10079">
    <property type="entry name" value="Rossmann-like_BshC"/>
    <property type="match status" value="1"/>
</dbReference>
<dbReference type="Pfam" id="PF24850">
    <property type="entry name" value="CC_BshC"/>
    <property type="match status" value="1"/>
</dbReference>
<comment type="caution">
    <text evidence="5">The sequence shown here is derived from an EMBL/GenBank/DDBJ whole genome shotgun (WGS) entry which is preliminary data.</text>
</comment>
<protein>
    <recommendedName>
        <fullName evidence="2">Putative cysteine ligase BshC</fullName>
        <ecNumber evidence="2">6.-.-.-</ecNumber>
    </recommendedName>
</protein>
<evidence type="ECO:0000313" key="6">
    <source>
        <dbReference type="Proteomes" id="UP000613030"/>
    </source>
</evidence>
<dbReference type="InterPro" id="IPR055399">
    <property type="entry name" value="CC_BshC"/>
</dbReference>
<feature type="coiled-coil region" evidence="2">
    <location>
        <begin position="441"/>
        <end position="473"/>
    </location>
</feature>
<reference evidence="5 6" key="1">
    <citation type="submission" date="2021-01" db="EMBL/GenBank/DDBJ databases">
        <title>Chryseolinea sp. Jin1 Genome sequencing and assembly.</title>
        <authorList>
            <person name="Kim I."/>
        </authorList>
    </citation>
    <scope>NUCLEOTIDE SEQUENCE [LARGE SCALE GENOMIC DNA]</scope>
    <source>
        <strain evidence="5 6">Jin1</strain>
    </source>
</reference>
<organism evidence="5 6">
    <name type="scientific">Chryseolinea lacunae</name>
    <dbReference type="NCBI Taxonomy" id="2801331"/>
    <lineage>
        <taxon>Bacteria</taxon>
        <taxon>Pseudomonadati</taxon>
        <taxon>Bacteroidota</taxon>
        <taxon>Cytophagia</taxon>
        <taxon>Cytophagales</taxon>
        <taxon>Fulvivirgaceae</taxon>
        <taxon>Chryseolinea</taxon>
    </lineage>
</organism>
<dbReference type="EC" id="6.-.-.-" evidence="2"/>
<dbReference type="NCBIfam" id="TIGR03998">
    <property type="entry name" value="thiol_BshC"/>
    <property type="match status" value="1"/>
</dbReference>
<gene>
    <name evidence="2 5" type="primary">bshC</name>
    <name evidence="5" type="ORF">JI741_10010</name>
</gene>
<dbReference type="InterPro" id="IPR011199">
    <property type="entry name" value="Bacillithiol_biosynth_BshC"/>
</dbReference>
<dbReference type="PIRSF" id="PIRSF012535">
    <property type="entry name" value="UCP012535"/>
    <property type="match status" value="1"/>
</dbReference>
<keyword evidence="6" id="KW-1185">Reference proteome</keyword>
<feature type="domain" description="Bacillithiol biosynthesis BshC C-terminal coiled-coil" evidence="4">
    <location>
        <begin position="366"/>
        <end position="519"/>
    </location>
</feature>
<dbReference type="EMBL" id="JAERRB010000003">
    <property type="protein sequence ID" value="MBL0741554.1"/>
    <property type="molecule type" value="Genomic_DNA"/>
</dbReference>
<dbReference type="HAMAP" id="MF_01867">
    <property type="entry name" value="BshC"/>
    <property type="match status" value="1"/>
</dbReference>
<evidence type="ECO:0000256" key="1">
    <source>
        <dbReference type="ARBA" id="ARBA00022598"/>
    </source>
</evidence>
<keyword evidence="2" id="KW-0175">Coiled coil</keyword>
<evidence type="ECO:0000256" key="2">
    <source>
        <dbReference type="HAMAP-Rule" id="MF_01867"/>
    </source>
</evidence>
<dbReference type="InterPro" id="IPR055398">
    <property type="entry name" value="Rossmann-like_BshC"/>
</dbReference>
<comment type="similarity">
    <text evidence="2">Belongs to the BshC family.</text>
</comment>
<accession>A0ABS1KQ04</accession>
<feature type="domain" description="Bacillithiol biosynthesis BshC N-terminal Rossmann-like" evidence="3">
    <location>
        <begin position="1"/>
        <end position="363"/>
    </location>
</feature>
<proteinExistence type="inferred from homology"/>
<evidence type="ECO:0000259" key="4">
    <source>
        <dbReference type="Pfam" id="PF24850"/>
    </source>
</evidence>
<evidence type="ECO:0000313" key="5">
    <source>
        <dbReference type="EMBL" id="MBL0741554.1"/>
    </source>
</evidence>
<sequence>MQLDKVSLAETRAFSNFFLDYLHQKDTLKPFYNRFPQLDQFQAQIEEKKSSFPSPHREVLVNALRIQYGKLAVSPEVDANIERLKNANTFSVTTGHQLNIFTGPLYFIFKIVTVINTCRQLKARYPDYDFVPVYWMASEDHDYEEIKYFKLYGKKIVWETEQSGAVGRFNTKGLEAIANEISGETKVFREAYSKNKTLSAAVRHYVNALFANEGLVVIDGDDRSLKSLFKNVIREDVLQHAPKKLVDVTNAAIEALGYKTQIFCRDINFFYLADGIRSRIEKQGDRFVVVDSTLSFSQTEIEKMIDEEPEKFSPNVILRPLYQEMILPNVSYVGGPAEVIYWLQLKAVFDHFKTPFPMVMPRNFGMVMDHETARKFSKTSLQLKDLFEEKNYIFNHWVLSNSERNLTVGQERTAVNELFAALKARAESIDKTLEPFVAAEGKRALNSLEKIERKLLRAEKRQHSDKLRQIEAVKDALFPNGSLQERTDNFLNFHQRDPQFISHLLKTFDPLDYRFNILSYTD</sequence>